<evidence type="ECO:0000313" key="3">
    <source>
        <dbReference type="WBParaSite" id="SVE_0856700.1"/>
    </source>
</evidence>
<dbReference type="Proteomes" id="UP000035680">
    <property type="component" value="Unassembled WGS sequence"/>
</dbReference>
<organism evidence="2 3">
    <name type="scientific">Strongyloides venezuelensis</name>
    <name type="common">Threadworm</name>
    <dbReference type="NCBI Taxonomy" id="75913"/>
    <lineage>
        <taxon>Eukaryota</taxon>
        <taxon>Metazoa</taxon>
        <taxon>Ecdysozoa</taxon>
        <taxon>Nematoda</taxon>
        <taxon>Chromadorea</taxon>
        <taxon>Rhabditida</taxon>
        <taxon>Tylenchina</taxon>
        <taxon>Panagrolaimomorpha</taxon>
        <taxon>Strongyloidoidea</taxon>
        <taxon>Strongyloididae</taxon>
        <taxon>Strongyloides</taxon>
    </lineage>
</organism>
<feature type="transmembrane region" description="Helical" evidence="1">
    <location>
        <begin position="527"/>
        <end position="547"/>
    </location>
</feature>
<sequence>MSESGPIISEDECNQDLQEKSEDLYDNITFFCRTETKPKEPLDRFFYYKHGCSITHKFDYTFEKVHSKFNNASIYHKKHREFVVNYYFGGLIYQCKNYQNFTIDLVNLKEQMGTVIFELLYNISSQNLYRYCKFPFEFHKTQCNLGIDNEIFYNSYGFSICNNPKDRKNDDTWPLLSIIYTAFMQGNETHFIEAFSDYNYPSLSDYSLKMLYELVAYDKYSVNHRRNIKYQSIIKHLREARHILGSSFILDSFALTAIQAHKLFSKECYFFYDGEEKTTSVVCDDNKFHTENNNSNMFYIFVEFNTYRLIVVFILIIFGLFINVYFIVLLKDSWKLLNCENQILMSSFVGAYLIYLITKIYHYVRPYFYNDFLKNNLESHFENDPGISMVNKTFSLLVWTFLYTFKESGVTIAIEETIFRSMNKLTCIIGFVIMINTFADMLFILKHKGRKHSVSYYKLSSTFIGLCFLGLAILKSFIASSIFTHISIYDTSEKFYQMQFQKTAYLQICKYSDSLINAKIGIAIHSWTSFIFLLFYTFVTVLFLLYYKLEQRTSYIDCDIDNLPNLKVSVYSLVGCYITYVISNGYYDYKNMFLLTSEGETTDDQRTFDIAQHAMIFQTFSILFMINPILQPIFIILSIKEMTKQHHIYWKRFWEIGLYKNITNLLWYPIETIYLFIKNFHCQRNSTKKRKKSIRKNPNIVDMTKKFPKYPSFTAALQKKLEFKYIPNSD</sequence>
<feature type="transmembrane region" description="Helical" evidence="1">
    <location>
        <begin position="342"/>
        <end position="364"/>
    </location>
</feature>
<keyword evidence="2" id="KW-1185">Reference proteome</keyword>
<accession>A0A0K0FI49</accession>
<proteinExistence type="predicted"/>
<feature type="transmembrane region" description="Helical" evidence="1">
    <location>
        <begin position="568"/>
        <end position="587"/>
    </location>
</feature>
<dbReference type="WBParaSite" id="SVE_0856700.1">
    <property type="protein sequence ID" value="SVE_0856700.1"/>
    <property type="gene ID" value="SVE_0856700"/>
</dbReference>
<feature type="transmembrane region" description="Helical" evidence="1">
    <location>
        <begin position="615"/>
        <end position="637"/>
    </location>
</feature>
<evidence type="ECO:0000313" key="2">
    <source>
        <dbReference type="Proteomes" id="UP000035680"/>
    </source>
</evidence>
<protein>
    <submittedName>
        <fullName evidence="3">G_PROTEIN_RECEP_F3_4 domain-containing protein</fullName>
    </submittedName>
</protein>
<feature type="transmembrane region" description="Helical" evidence="1">
    <location>
        <begin position="466"/>
        <end position="488"/>
    </location>
</feature>
<keyword evidence="1" id="KW-0812">Transmembrane</keyword>
<name>A0A0K0FI49_STRVS</name>
<dbReference type="AlphaFoldDB" id="A0A0K0FI49"/>
<reference evidence="3" key="2">
    <citation type="submission" date="2015-08" db="UniProtKB">
        <authorList>
            <consortium name="WormBaseParasite"/>
        </authorList>
    </citation>
    <scope>IDENTIFICATION</scope>
</reference>
<feature type="transmembrane region" description="Helical" evidence="1">
    <location>
        <begin position="307"/>
        <end position="330"/>
    </location>
</feature>
<keyword evidence="1" id="KW-1133">Transmembrane helix</keyword>
<feature type="transmembrane region" description="Helical" evidence="1">
    <location>
        <begin position="428"/>
        <end position="445"/>
    </location>
</feature>
<keyword evidence="1" id="KW-0472">Membrane</keyword>
<evidence type="ECO:0000256" key="1">
    <source>
        <dbReference type="SAM" id="Phobius"/>
    </source>
</evidence>
<reference evidence="2" key="1">
    <citation type="submission" date="2014-07" db="EMBL/GenBank/DDBJ databases">
        <authorList>
            <person name="Martin A.A"/>
            <person name="De Silva N."/>
        </authorList>
    </citation>
    <scope>NUCLEOTIDE SEQUENCE</scope>
</reference>